<dbReference type="RefSeq" id="WP_421957900.1">
    <property type="nucleotide sequence ID" value="NZ_CACRTZ010000037.1"/>
</dbReference>
<feature type="domain" description="TIR" evidence="1">
    <location>
        <begin position="9"/>
        <end position="130"/>
    </location>
</feature>
<dbReference type="SUPFAM" id="SSF52200">
    <property type="entry name" value="Toll/Interleukin receptor TIR domain"/>
    <property type="match status" value="1"/>
</dbReference>
<protein>
    <recommendedName>
        <fullName evidence="1">TIR domain-containing protein</fullName>
    </recommendedName>
</protein>
<sequence>MKDKSNTFVFISYAWGGSVEKKEWIRDRIVSSLSWEYSLFWDRDSIAFGDSIDGSIQSALANRPLKVFCLCDEDYTASAKIVGSGLYRELQMLSTLCAEPDVKIIPVILERSCIADLPAPLTGRAWLDLSEIHGRGLFLGNAMRYLAGDVTQSELLAWINETLRQDDLYKSARHYFHRTPLRFTGNAFTHQVSINDSQPLRAPQWMWESTEWGYMLDDEHETYCPKKGRWHWDHFSPGRSMQALGIAMMAQFFPDNAREGVRWAIEEAGKILALDFISMIRQDEPFILDVDEIIHYLIRKDTGRHALEHLLKEQA</sequence>
<dbReference type="Pfam" id="PF13676">
    <property type="entry name" value="TIR_2"/>
    <property type="match status" value="1"/>
</dbReference>
<dbReference type="EMBL" id="CACRTZ010000037">
    <property type="protein sequence ID" value="VYU75728.1"/>
    <property type="molecule type" value="Genomic_DNA"/>
</dbReference>
<evidence type="ECO:0000313" key="2">
    <source>
        <dbReference type="EMBL" id="VYU75728.1"/>
    </source>
</evidence>
<reference evidence="2" key="1">
    <citation type="submission" date="2019-11" db="EMBL/GenBank/DDBJ databases">
        <authorList>
            <person name="Feng L."/>
        </authorList>
    </citation>
    <scope>NUCLEOTIDE SEQUENCE</scope>
    <source>
        <strain evidence="2">EMassiliensisLFYP7</strain>
    </source>
</reference>
<accession>A0A6N3HGZ2</accession>
<dbReference type="AlphaFoldDB" id="A0A6N3HGZ2"/>
<proteinExistence type="predicted"/>
<gene>
    <name evidence="2" type="ORF">EMLFYP7_03934</name>
</gene>
<dbReference type="InterPro" id="IPR035897">
    <property type="entry name" value="Toll_tir_struct_dom_sf"/>
</dbReference>
<evidence type="ECO:0000259" key="1">
    <source>
        <dbReference type="Pfam" id="PF13676"/>
    </source>
</evidence>
<dbReference type="Gene3D" id="3.40.50.10140">
    <property type="entry name" value="Toll/interleukin-1 receptor homology (TIR) domain"/>
    <property type="match status" value="1"/>
</dbReference>
<dbReference type="InterPro" id="IPR000157">
    <property type="entry name" value="TIR_dom"/>
</dbReference>
<dbReference type="GO" id="GO:0007165">
    <property type="term" value="P:signal transduction"/>
    <property type="evidence" value="ECO:0007669"/>
    <property type="project" value="InterPro"/>
</dbReference>
<organism evidence="2">
    <name type="scientific">Phytobacter massiliensis</name>
    <dbReference type="NCBI Taxonomy" id="1485952"/>
    <lineage>
        <taxon>Bacteria</taxon>
        <taxon>Pseudomonadati</taxon>
        <taxon>Pseudomonadota</taxon>
        <taxon>Gammaproteobacteria</taxon>
        <taxon>Enterobacterales</taxon>
        <taxon>Enterobacteriaceae</taxon>
        <taxon>Phytobacter</taxon>
    </lineage>
</organism>
<name>A0A6N3HGZ2_9ENTR</name>